<dbReference type="EMBL" id="SJPV01000037">
    <property type="protein sequence ID" value="TWU27913.1"/>
    <property type="molecule type" value="Genomic_DNA"/>
</dbReference>
<evidence type="ECO:0000313" key="3">
    <source>
        <dbReference type="Proteomes" id="UP000319143"/>
    </source>
</evidence>
<proteinExistence type="predicted"/>
<keyword evidence="1" id="KW-1133">Transmembrane helix</keyword>
<keyword evidence="1" id="KW-0812">Transmembrane</keyword>
<evidence type="ECO:0000256" key="1">
    <source>
        <dbReference type="SAM" id="Phobius"/>
    </source>
</evidence>
<dbReference type="AlphaFoldDB" id="A0A5C6CSI9"/>
<evidence type="ECO:0000313" key="2">
    <source>
        <dbReference type="EMBL" id="TWU27913.1"/>
    </source>
</evidence>
<keyword evidence="1" id="KW-0472">Membrane</keyword>
<protein>
    <submittedName>
        <fullName evidence="2">Uncharacterized protein</fullName>
    </submittedName>
</protein>
<dbReference type="Proteomes" id="UP000319143">
    <property type="component" value="Unassembled WGS sequence"/>
</dbReference>
<sequence length="159" mass="18518">MIWEWIDSPFLRIDWLTNSSGRYGNLIPPIMILFFIVLFPLMWCDISLLIAFLSGWSRLAERYRYDARIECEFFSFQSGKMGGVDFNSCLILGVSERGLLMSMLLPFRIGHPQLLIPWSDFHDVQENRSPIFGSYILASVAISQHRKESQRGSRDNLQY</sequence>
<reference evidence="2 3" key="1">
    <citation type="submission" date="2019-02" db="EMBL/GenBank/DDBJ databases">
        <title>Deep-cultivation of Planctomycetes and their phenomic and genomic characterization uncovers novel biology.</title>
        <authorList>
            <person name="Wiegand S."/>
            <person name="Jogler M."/>
            <person name="Boedeker C."/>
            <person name="Pinto D."/>
            <person name="Vollmers J."/>
            <person name="Rivas-Marin E."/>
            <person name="Kohn T."/>
            <person name="Peeters S.H."/>
            <person name="Heuer A."/>
            <person name="Rast P."/>
            <person name="Oberbeckmann S."/>
            <person name="Bunk B."/>
            <person name="Jeske O."/>
            <person name="Meyerdierks A."/>
            <person name="Storesund J.E."/>
            <person name="Kallscheuer N."/>
            <person name="Luecker S."/>
            <person name="Lage O.M."/>
            <person name="Pohl T."/>
            <person name="Merkel B.J."/>
            <person name="Hornburger P."/>
            <person name="Mueller R.-W."/>
            <person name="Bruemmer F."/>
            <person name="Labrenz M."/>
            <person name="Spormann A.M."/>
            <person name="Op Den Camp H."/>
            <person name="Overmann J."/>
            <person name="Amann R."/>
            <person name="Jetten M.S.M."/>
            <person name="Mascher T."/>
            <person name="Medema M.H."/>
            <person name="Devos D.P."/>
            <person name="Kaster A.-K."/>
            <person name="Ovreas L."/>
            <person name="Rohde M."/>
            <person name="Galperin M.Y."/>
            <person name="Jogler C."/>
        </authorList>
    </citation>
    <scope>NUCLEOTIDE SEQUENCE [LARGE SCALE GENOMIC DNA]</scope>
    <source>
        <strain evidence="2 3">Poly41</strain>
    </source>
</reference>
<gene>
    <name evidence="2" type="ORF">Poly41_70530</name>
</gene>
<accession>A0A5C6CSI9</accession>
<keyword evidence="3" id="KW-1185">Reference proteome</keyword>
<organism evidence="2 3">
    <name type="scientific">Novipirellula artificiosorum</name>
    <dbReference type="NCBI Taxonomy" id="2528016"/>
    <lineage>
        <taxon>Bacteria</taxon>
        <taxon>Pseudomonadati</taxon>
        <taxon>Planctomycetota</taxon>
        <taxon>Planctomycetia</taxon>
        <taxon>Pirellulales</taxon>
        <taxon>Pirellulaceae</taxon>
        <taxon>Novipirellula</taxon>
    </lineage>
</organism>
<name>A0A5C6CSI9_9BACT</name>
<feature type="transmembrane region" description="Helical" evidence="1">
    <location>
        <begin position="30"/>
        <end position="54"/>
    </location>
</feature>
<comment type="caution">
    <text evidence="2">The sequence shown here is derived from an EMBL/GenBank/DDBJ whole genome shotgun (WGS) entry which is preliminary data.</text>
</comment>